<accession>A0A5C5VRZ5</accession>
<dbReference type="EMBL" id="SIHI01000047">
    <property type="protein sequence ID" value="TWT40853.1"/>
    <property type="molecule type" value="Genomic_DNA"/>
</dbReference>
<gene>
    <name evidence="1" type="ORF">KOR42_48490</name>
</gene>
<protein>
    <submittedName>
        <fullName evidence="1">Uncharacterized protein</fullName>
    </submittedName>
</protein>
<reference evidence="1 2" key="1">
    <citation type="submission" date="2019-02" db="EMBL/GenBank/DDBJ databases">
        <title>Deep-cultivation of Planctomycetes and their phenomic and genomic characterization uncovers novel biology.</title>
        <authorList>
            <person name="Wiegand S."/>
            <person name="Jogler M."/>
            <person name="Boedeker C."/>
            <person name="Pinto D."/>
            <person name="Vollmers J."/>
            <person name="Rivas-Marin E."/>
            <person name="Kohn T."/>
            <person name="Peeters S.H."/>
            <person name="Heuer A."/>
            <person name="Rast P."/>
            <person name="Oberbeckmann S."/>
            <person name="Bunk B."/>
            <person name="Jeske O."/>
            <person name="Meyerdierks A."/>
            <person name="Storesund J.E."/>
            <person name="Kallscheuer N."/>
            <person name="Luecker S."/>
            <person name="Lage O.M."/>
            <person name="Pohl T."/>
            <person name="Merkel B.J."/>
            <person name="Hornburger P."/>
            <person name="Mueller R.-W."/>
            <person name="Bruemmer F."/>
            <person name="Labrenz M."/>
            <person name="Spormann A.M."/>
            <person name="Op Den Camp H."/>
            <person name="Overmann J."/>
            <person name="Amann R."/>
            <person name="Jetten M.S.M."/>
            <person name="Mascher T."/>
            <person name="Medema M.H."/>
            <person name="Devos D.P."/>
            <person name="Kaster A.-K."/>
            <person name="Ovreas L."/>
            <person name="Rohde M."/>
            <person name="Galperin M.Y."/>
            <person name="Jogler C."/>
        </authorList>
    </citation>
    <scope>NUCLEOTIDE SEQUENCE [LARGE SCALE GENOMIC DNA]</scope>
    <source>
        <strain evidence="1 2">KOR42</strain>
    </source>
</reference>
<evidence type="ECO:0000313" key="2">
    <source>
        <dbReference type="Proteomes" id="UP000317243"/>
    </source>
</evidence>
<organism evidence="1 2">
    <name type="scientific">Thalassoglobus neptunius</name>
    <dbReference type="NCBI Taxonomy" id="1938619"/>
    <lineage>
        <taxon>Bacteria</taxon>
        <taxon>Pseudomonadati</taxon>
        <taxon>Planctomycetota</taxon>
        <taxon>Planctomycetia</taxon>
        <taxon>Planctomycetales</taxon>
        <taxon>Planctomycetaceae</taxon>
        <taxon>Thalassoglobus</taxon>
    </lineage>
</organism>
<keyword evidence="2" id="KW-1185">Reference proteome</keyword>
<dbReference type="AlphaFoldDB" id="A0A5C5VRZ5"/>
<dbReference type="Proteomes" id="UP000317243">
    <property type="component" value="Unassembled WGS sequence"/>
</dbReference>
<comment type="caution">
    <text evidence="1">The sequence shown here is derived from an EMBL/GenBank/DDBJ whole genome shotgun (WGS) entry which is preliminary data.</text>
</comment>
<evidence type="ECO:0000313" key="1">
    <source>
        <dbReference type="EMBL" id="TWT40853.1"/>
    </source>
</evidence>
<proteinExistence type="predicted"/>
<name>A0A5C5VRZ5_9PLAN</name>
<sequence>MSVLRPGPSPIAIADSLGESRRNVVRQEILIVGTFDLSLPLLDSSTAIEVNNTFSL</sequence>